<feature type="signal peptide" evidence="2">
    <location>
        <begin position="1"/>
        <end position="20"/>
    </location>
</feature>
<evidence type="ECO:0000313" key="3">
    <source>
        <dbReference type="EMBL" id="CAF1067089.1"/>
    </source>
</evidence>
<dbReference type="Proteomes" id="UP000682733">
    <property type="component" value="Unassembled WGS sequence"/>
</dbReference>
<dbReference type="EMBL" id="CAJOBA010008582">
    <property type="protein sequence ID" value="CAF3831979.1"/>
    <property type="molecule type" value="Genomic_DNA"/>
</dbReference>
<gene>
    <name evidence="3" type="ORF">OVA965_LOCUS17710</name>
    <name evidence="4" type="ORF">TMI583_LOCUS17721</name>
</gene>
<dbReference type="AlphaFoldDB" id="A0A8S2E2Y8"/>
<proteinExistence type="predicted"/>
<name>A0A8S2E2Y8_9BILA</name>
<reference evidence="3" key="1">
    <citation type="submission" date="2021-02" db="EMBL/GenBank/DDBJ databases">
        <authorList>
            <person name="Nowell W R."/>
        </authorList>
    </citation>
    <scope>NUCLEOTIDE SEQUENCE</scope>
</reference>
<feature type="chain" id="PRO_5036273426" evidence="2">
    <location>
        <begin position="21"/>
        <end position="906"/>
    </location>
</feature>
<evidence type="ECO:0000313" key="4">
    <source>
        <dbReference type="EMBL" id="CAF3831979.1"/>
    </source>
</evidence>
<feature type="compositionally biased region" description="Polar residues" evidence="1">
    <location>
        <begin position="619"/>
        <end position="628"/>
    </location>
</feature>
<feature type="region of interest" description="Disordered" evidence="1">
    <location>
        <begin position="523"/>
        <end position="566"/>
    </location>
</feature>
<organism evidence="3 5">
    <name type="scientific">Didymodactylos carnosus</name>
    <dbReference type="NCBI Taxonomy" id="1234261"/>
    <lineage>
        <taxon>Eukaryota</taxon>
        <taxon>Metazoa</taxon>
        <taxon>Spiralia</taxon>
        <taxon>Gnathifera</taxon>
        <taxon>Rotifera</taxon>
        <taxon>Eurotatoria</taxon>
        <taxon>Bdelloidea</taxon>
        <taxon>Philodinida</taxon>
        <taxon>Philodinidae</taxon>
        <taxon>Didymodactylos</taxon>
    </lineage>
</organism>
<feature type="non-terminal residue" evidence="3">
    <location>
        <position position="1"/>
    </location>
</feature>
<dbReference type="Proteomes" id="UP000677228">
    <property type="component" value="Unassembled WGS sequence"/>
</dbReference>
<dbReference type="EMBL" id="CAJNOK010008567">
    <property type="protein sequence ID" value="CAF1067089.1"/>
    <property type="molecule type" value="Genomic_DNA"/>
</dbReference>
<keyword evidence="2" id="KW-0732">Signal</keyword>
<comment type="caution">
    <text evidence="3">The sequence shown here is derived from an EMBL/GenBank/DDBJ whole genome shotgun (WGS) entry which is preliminary data.</text>
</comment>
<evidence type="ECO:0000256" key="2">
    <source>
        <dbReference type="SAM" id="SignalP"/>
    </source>
</evidence>
<protein>
    <submittedName>
        <fullName evidence="3">Uncharacterized protein</fullName>
    </submittedName>
</protein>
<feature type="compositionally biased region" description="Polar residues" evidence="1">
    <location>
        <begin position="638"/>
        <end position="666"/>
    </location>
</feature>
<sequence>GVALNRLLNALVSLPQLSLTNTNVNDIDNKSQIYTNDNNKLGVRMANMFFPDTIKRQRPTELYKKGLYNETTIPNDAYSHFSHFIDQRHNDMIKYSNLFKISYFPRTQPTQWHGCSLESTYNTTFNSLLTGINCANVVGKNTGETSFQSGFVHLLEEHDSCNNPSVVDEFEHNTSYNNNNNSMSVHEASEPCWIKATGQVYDNLTNFLCQFQNMIISIINTQRYNPNFHFNNFLIISERISQLQHALNCDPYSIDMNYVSQFLSELSMFTYELGERQNESINNDLHVQQVNLFLKLTNKFEDAMKIMYSQQIMQQQGRTVCDNDGSLYFSSFGAPVCCMPYYEYCVTASSAKNKENRHKNDYDNSQHSTEDLHRFIPMKILSREGSESSIERSTINLSRMSTLKNGAGKFNHKTLGSTSETTPQSLKALNDTPSFRTATTVTPNQRAFGKKSDLLPKNWTSTQSDHFADALDSRISLSSTVQPSTSQQSKMLSDKDRASNIVFSINGSEESLDELNLIALPDPESELPSFSSHPSELSPVDSISEGSTRISDFRRPERKGQSNVKSESFGVNRDISINNIISGYHNAFKGRNTIDGKQSDTSGKASQVRKKESLPGRPLTSTSALNDSKNGRSRRTTNENSMIVSEKSTPVTSKQSKTGFIQDSTLTPSLSNAYTSRVNSARFSERELSLPQYAHHSQKHNREEQQQAQNIRNELLFALGTKQKMNETTLVPDISDISLLSVESPQDKKKQKSKSSSYSSFVSHYYPVTSENIQTTKISICNEKEEQDNQNRNQHKSIQPSTLLQNFAEHDATKAQNQQQTKLYMKMNHVETSMGLDAEVVKKIAVTSKKRNNDIDPKDTLFKYSKIYSAEKLQRLSNSNESLPSSNYLSKLTRCFRRFRNSSLIK</sequence>
<evidence type="ECO:0000256" key="1">
    <source>
        <dbReference type="SAM" id="MobiDB-lite"/>
    </source>
</evidence>
<feature type="region of interest" description="Disordered" evidence="1">
    <location>
        <begin position="590"/>
        <end position="666"/>
    </location>
</feature>
<evidence type="ECO:0000313" key="5">
    <source>
        <dbReference type="Proteomes" id="UP000677228"/>
    </source>
</evidence>
<accession>A0A8S2E2Y8</accession>
<feature type="compositionally biased region" description="Basic and acidic residues" evidence="1">
    <location>
        <begin position="551"/>
        <end position="560"/>
    </location>
</feature>